<feature type="transmembrane region" description="Helical" evidence="8">
    <location>
        <begin position="194"/>
        <end position="213"/>
    </location>
</feature>
<feature type="transmembrane region" description="Helical" evidence="8">
    <location>
        <begin position="101"/>
        <end position="119"/>
    </location>
</feature>
<reference evidence="9 10" key="1">
    <citation type="submission" date="2019-03" db="EMBL/GenBank/DDBJ databases">
        <title>Genomic Encyclopedia of Type Strains, Phase IV (KMG-IV): sequencing the most valuable type-strain genomes for metagenomic binning, comparative biology and taxonomic classification.</title>
        <authorList>
            <person name="Goeker M."/>
        </authorList>
    </citation>
    <scope>NUCLEOTIDE SEQUENCE [LARGE SCALE GENOMIC DNA]</scope>
    <source>
        <strain evidence="9 10">DSM 12121</strain>
    </source>
</reference>
<gene>
    <name evidence="9" type="ORF">C7389_104186</name>
</gene>
<keyword evidence="2" id="KW-1003">Cell membrane</keyword>
<protein>
    <submittedName>
        <fullName evidence="9">Dolichyl-phosphate-mannose-protein mannosyltransferase</fullName>
    </submittedName>
</protein>
<feature type="transmembrane region" description="Helical" evidence="8">
    <location>
        <begin position="288"/>
        <end position="308"/>
    </location>
</feature>
<feature type="transmembrane region" description="Helical" evidence="8">
    <location>
        <begin position="32"/>
        <end position="49"/>
    </location>
</feature>
<dbReference type="GO" id="GO:0016763">
    <property type="term" value="F:pentosyltransferase activity"/>
    <property type="evidence" value="ECO:0007669"/>
    <property type="project" value="TreeGrafter"/>
</dbReference>
<feature type="transmembrane region" description="Helical" evidence="8">
    <location>
        <begin position="444"/>
        <end position="463"/>
    </location>
</feature>
<dbReference type="GO" id="GO:0005886">
    <property type="term" value="C:plasma membrane"/>
    <property type="evidence" value="ECO:0007669"/>
    <property type="project" value="UniProtKB-SubCell"/>
</dbReference>
<keyword evidence="6 8" id="KW-1133">Transmembrane helix</keyword>
<evidence type="ECO:0000313" key="10">
    <source>
        <dbReference type="Proteomes" id="UP000295129"/>
    </source>
</evidence>
<evidence type="ECO:0000256" key="5">
    <source>
        <dbReference type="ARBA" id="ARBA00022692"/>
    </source>
</evidence>
<comment type="caution">
    <text evidence="9">The sequence shown here is derived from an EMBL/GenBank/DDBJ whole genome shotgun (WGS) entry which is preliminary data.</text>
</comment>
<accession>A0A4V3BNB4</accession>
<name>A0A4V3BNB4_9RHOO</name>
<feature type="transmembrane region" description="Helical" evidence="8">
    <location>
        <begin position="170"/>
        <end position="188"/>
    </location>
</feature>
<evidence type="ECO:0000313" key="9">
    <source>
        <dbReference type="EMBL" id="TDN53832.1"/>
    </source>
</evidence>
<dbReference type="InterPro" id="IPR050297">
    <property type="entry name" value="LipidA_mod_glycosyltrf_83"/>
</dbReference>
<evidence type="ECO:0000256" key="7">
    <source>
        <dbReference type="ARBA" id="ARBA00023136"/>
    </source>
</evidence>
<keyword evidence="7 8" id="KW-0472">Membrane</keyword>
<dbReference type="RefSeq" id="WP_133589670.1">
    <property type="nucleotide sequence ID" value="NZ_SNVV01000004.1"/>
</dbReference>
<feature type="transmembrane region" description="Helical" evidence="8">
    <location>
        <begin position="225"/>
        <end position="244"/>
    </location>
</feature>
<evidence type="ECO:0000256" key="3">
    <source>
        <dbReference type="ARBA" id="ARBA00022676"/>
    </source>
</evidence>
<keyword evidence="3 9" id="KW-0328">Glycosyltransferase</keyword>
<dbReference type="GO" id="GO:0009103">
    <property type="term" value="P:lipopolysaccharide biosynthetic process"/>
    <property type="evidence" value="ECO:0007669"/>
    <property type="project" value="UniProtKB-ARBA"/>
</dbReference>
<feature type="transmembrane region" description="Helical" evidence="8">
    <location>
        <begin position="469"/>
        <end position="488"/>
    </location>
</feature>
<dbReference type="PANTHER" id="PTHR33908:SF11">
    <property type="entry name" value="MEMBRANE PROTEIN"/>
    <property type="match status" value="1"/>
</dbReference>
<sequence length="494" mass="53173">MSTPATALAPEPHTGSFRAAVQPLIAGRWLDLPLFALALLAAYATPLLTLRLTTSWSGPRMAAVAGACTLVFAVFVLWLARRLPACSACLTERCTRLSLPAILALGLLLRLGWMLLFPAEPGSDGAIYTALARQLVEGQPYEISGTSAYWPVGYPLFLAAWMSMLGTGKAAWLVSNLVLFVVACWGVGRLAGQLGGTAAGRLAALLFAIWPNLLTNTATPEKEMVVVALLPWVCLVIVGALRGAGRSWHAVPAGLMLGACVLVQPALQFLLPTFWILLLVGLRPTARALLLCLLLGLGAALAIAPWTLRNYQVFGQFVLVSTNGGDNFYRANNPQATGGYTKRGEVDLGSLGELERDREGKRLAMEWIKSAPADFAALIPEKQARFMGDDAAGVYGTFKVGGASDDDRLYAALKALANAWWLAMWAVLVAAALALRNRANAFPALARLPLWLWLYLFTLHSVFESAGKYHVPMLWVLPVLLGSYLAHLGRRDAR</sequence>
<keyword evidence="5 8" id="KW-0812">Transmembrane</keyword>
<feature type="transmembrane region" description="Helical" evidence="8">
    <location>
        <begin position="61"/>
        <end position="80"/>
    </location>
</feature>
<dbReference type="PANTHER" id="PTHR33908">
    <property type="entry name" value="MANNOSYLTRANSFERASE YKCB-RELATED"/>
    <property type="match status" value="1"/>
</dbReference>
<keyword evidence="10" id="KW-1185">Reference proteome</keyword>
<organism evidence="9 10">
    <name type="scientific">Azoarcus indigens</name>
    <dbReference type="NCBI Taxonomy" id="29545"/>
    <lineage>
        <taxon>Bacteria</taxon>
        <taxon>Pseudomonadati</taxon>
        <taxon>Pseudomonadota</taxon>
        <taxon>Betaproteobacteria</taxon>
        <taxon>Rhodocyclales</taxon>
        <taxon>Zoogloeaceae</taxon>
        <taxon>Azoarcus</taxon>
    </lineage>
</organism>
<proteinExistence type="predicted"/>
<evidence type="ECO:0000256" key="1">
    <source>
        <dbReference type="ARBA" id="ARBA00004651"/>
    </source>
</evidence>
<evidence type="ECO:0000256" key="8">
    <source>
        <dbReference type="SAM" id="Phobius"/>
    </source>
</evidence>
<feature type="transmembrane region" description="Helical" evidence="8">
    <location>
        <begin position="415"/>
        <end position="435"/>
    </location>
</feature>
<evidence type="ECO:0000256" key="6">
    <source>
        <dbReference type="ARBA" id="ARBA00022989"/>
    </source>
</evidence>
<evidence type="ECO:0000256" key="4">
    <source>
        <dbReference type="ARBA" id="ARBA00022679"/>
    </source>
</evidence>
<feature type="transmembrane region" description="Helical" evidence="8">
    <location>
        <begin position="256"/>
        <end position="281"/>
    </location>
</feature>
<dbReference type="Proteomes" id="UP000295129">
    <property type="component" value="Unassembled WGS sequence"/>
</dbReference>
<dbReference type="OrthoDB" id="136232at2"/>
<dbReference type="EMBL" id="SNVV01000004">
    <property type="protein sequence ID" value="TDN53832.1"/>
    <property type="molecule type" value="Genomic_DNA"/>
</dbReference>
<dbReference type="AlphaFoldDB" id="A0A4V3BNB4"/>
<comment type="subcellular location">
    <subcellularLocation>
        <location evidence="1">Cell membrane</location>
        <topology evidence="1">Multi-pass membrane protein</topology>
    </subcellularLocation>
</comment>
<keyword evidence="4 9" id="KW-0808">Transferase</keyword>
<evidence type="ECO:0000256" key="2">
    <source>
        <dbReference type="ARBA" id="ARBA00022475"/>
    </source>
</evidence>
<feature type="transmembrane region" description="Helical" evidence="8">
    <location>
        <begin position="148"/>
        <end position="165"/>
    </location>
</feature>